<dbReference type="InterPro" id="IPR050739">
    <property type="entry name" value="MFP"/>
</dbReference>
<dbReference type="InterPro" id="IPR058781">
    <property type="entry name" value="HH_AprE-like"/>
</dbReference>
<dbReference type="EMBL" id="CP053985">
    <property type="protein sequence ID" value="QKH39171.1"/>
    <property type="molecule type" value="Genomic_DNA"/>
</dbReference>
<protein>
    <recommendedName>
        <fullName evidence="9">Membrane fusion protein (MFP) family protein</fullName>
    </recommendedName>
</protein>
<reference evidence="13 14" key="1">
    <citation type="submission" date="2020-05" db="EMBL/GenBank/DDBJ databases">
        <title>FDA dAtabase for Regulatory Grade micrObial Sequences (FDA-ARGOS): Supporting development and validation of Infectious Disease Dx tests.</title>
        <authorList>
            <person name="Sproer C."/>
            <person name="Gronow S."/>
            <person name="Severitt S."/>
            <person name="Schroder I."/>
            <person name="Tallon L."/>
            <person name="Sadzewicz L."/>
            <person name="Zhao X."/>
            <person name="Vavikolanu K."/>
            <person name="Mehta A."/>
            <person name="Aluvathingal J."/>
            <person name="Nadendla S."/>
            <person name="Myers T."/>
            <person name="Yan Y."/>
            <person name="Sichtig H."/>
        </authorList>
    </citation>
    <scope>NUCLEOTIDE SEQUENCE [LARGE SCALE GENOMIC DNA]</scope>
    <source>
        <strain evidence="13 14">FDAARGOS_790</strain>
    </source>
</reference>
<evidence type="ECO:0000256" key="9">
    <source>
        <dbReference type="RuleBase" id="RU365093"/>
    </source>
</evidence>
<dbReference type="Pfam" id="PF26002">
    <property type="entry name" value="Beta-barrel_AprE"/>
    <property type="match status" value="1"/>
</dbReference>
<dbReference type="GO" id="GO:0005886">
    <property type="term" value="C:plasma membrane"/>
    <property type="evidence" value="ECO:0007669"/>
    <property type="project" value="UniProtKB-SubCell"/>
</dbReference>
<keyword evidence="7 9" id="KW-1133">Transmembrane helix</keyword>
<evidence type="ECO:0000313" key="13">
    <source>
        <dbReference type="EMBL" id="QKH39171.1"/>
    </source>
</evidence>
<evidence type="ECO:0000259" key="11">
    <source>
        <dbReference type="Pfam" id="PF25994"/>
    </source>
</evidence>
<evidence type="ECO:0000259" key="12">
    <source>
        <dbReference type="Pfam" id="PF26002"/>
    </source>
</evidence>
<dbReference type="PROSITE" id="PS00543">
    <property type="entry name" value="HLYD_FAMILY"/>
    <property type="match status" value="1"/>
</dbReference>
<dbReference type="AlphaFoldDB" id="A0A7D4EB25"/>
<evidence type="ECO:0000256" key="6">
    <source>
        <dbReference type="ARBA" id="ARBA00022692"/>
    </source>
</evidence>
<dbReference type="NCBIfam" id="TIGR01843">
    <property type="entry name" value="type_I_hlyD"/>
    <property type="match status" value="1"/>
</dbReference>
<keyword evidence="3 9" id="KW-0813">Transport</keyword>
<dbReference type="SUPFAM" id="SSF111369">
    <property type="entry name" value="HlyD-like secretion proteins"/>
    <property type="match status" value="1"/>
</dbReference>
<dbReference type="Gene3D" id="2.40.30.170">
    <property type="match status" value="1"/>
</dbReference>
<evidence type="ECO:0000256" key="8">
    <source>
        <dbReference type="ARBA" id="ARBA00023136"/>
    </source>
</evidence>
<keyword evidence="14" id="KW-1185">Reference proteome</keyword>
<evidence type="ECO:0000256" key="10">
    <source>
        <dbReference type="SAM" id="Coils"/>
    </source>
</evidence>
<dbReference type="InterPro" id="IPR006144">
    <property type="entry name" value="Secretion_HlyD_CS"/>
</dbReference>
<dbReference type="PANTHER" id="PTHR30386">
    <property type="entry name" value="MEMBRANE FUSION SUBUNIT OF EMRAB-TOLC MULTIDRUG EFFLUX PUMP"/>
    <property type="match status" value="1"/>
</dbReference>
<dbReference type="InterPro" id="IPR010129">
    <property type="entry name" value="T1SS_HlyD"/>
</dbReference>
<keyword evidence="8 9" id="KW-0472">Membrane</keyword>
<feature type="coiled-coil region" evidence="10">
    <location>
        <begin position="234"/>
        <end position="297"/>
    </location>
</feature>
<sequence length="444" mass="49228">MADLPSGQIRVKNDLPHDSRRHVLLGWLIILIAVVGFLGWAVLAPLDAGVPIDAKVAVSGNRKAVQPLVGGKVQRILTAEGARVQAGEVLVELDSTLAANQLDSLRFQYSSGLAVESRLAAERDGLSDIHLNAKLLLALQEGNLQVDEMVRVQQQLFGTRIRAQQAMLEGLEAALRGAREQRGSVQRILRSRQEQRITFERQLESQRILADEGLLARNRLLEAERQYLQLLGSVADEQGRLGSLEATVQEYQSRLISQREDYQKEVRVELSETRTRVSDLQSRLASAEYEMANMEIVAPTTGIVTGVAVFTQGGVVRAGDRLMDIVPLDKPLMVEGRLPVQEVDKVRAGLSVDLEFMAFNRAVTPKMAGTVTTVSADRVDDSQDRPYYRVEIAVDELRERELAPGLNLQPGMPVTAFIKTGERTLMSYLLKPLRDRSRLALIEK</sequence>
<feature type="domain" description="AprE-like long alpha-helical hairpin" evidence="11">
    <location>
        <begin position="100"/>
        <end position="289"/>
    </location>
</feature>
<feature type="domain" description="AprE-like beta-barrel" evidence="12">
    <location>
        <begin position="332"/>
        <end position="421"/>
    </location>
</feature>
<evidence type="ECO:0000256" key="1">
    <source>
        <dbReference type="ARBA" id="ARBA00004377"/>
    </source>
</evidence>
<accession>A0A7D4EB25</accession>
<keyword evidence="6 9" id="KW-0812">Transmembrane</keyword>
<evidence type="ECO:0000256" key="5">
    <source>
        <dbReference type="ARBA" id="ARBA00022519"/>
    </source>
</evidence>
<dbReference type="Gene3D" id="2.40.50.100">
    <property type="match status" value="1"/>
</dbReference>
<dbReference type="Proteomes" id="UP000500970">
    <property type="component" value="Chromosome"/>
</dbReference>
<evidence type="ECO:0000256" key="2">
    <source>
        <dbReference type="ARBA" id="ARBA00009477"/>
    </source>
</evidence>
<keyword evidence="4 9" id="KW-1003">Cell membrane</keyword>
<dbReference type="GO" id="GO:0009306">
    <property type="term" value="P:protein secretion"/>
    <property type="evidence" value="ECO:0007669"/>
    <property type="project" value="InterPro"/>
</dbReference>
<dbReference type="InterPro" id="IPR058982">
    <property type="entry name" value="Beta-barrel_AprE"/>
</dbReference>
<keyword evidence="10" id="KW-0175">Coiled coil</keyword>
<feature type="transmembrane region" description="Helical" evidence="9">
    <location>
        <begin position="23"/>
        <end position="43"/>
    </location>
</feature>
<evidence type="ECO:0000256" key="3">
    <source>
        <dbReference type="ARBA" id="ARBA00022448"/>
    </source>
</evidence>
<organism evidence="13 14">
    <name type="scientific">Achromobacter pestifer</name>
    <dbReference type="NCBI Taxonomy" id="1353889"/>
    <lineage>
        <taxon>Bacteria</taxon>
        <taxon>Pseudomonadati</taxon>
        <taxon>Pseudomonadota</taxon>
        <taxon>Betaproteobacteria</taxon>
        <taxon>Burkholderiales</taxon>
        <taxon>Alcaligenaceae</taxon>
        <taxon>Achromobacter</taxon>
    </lineage>
</organism>
<evidence type="ECO:0000256" key="7">
    <source>
        <dbReference type="ARBA" id="ARBA00022989"/>
    </source>
</evidence>
<comment type="similarity">
    <text evidence="2 9">Belongs to the membrane fusion protein (MFP) (TC 8.A.1) family.</text>
</comment>
<keyword evidence="5 9" id="KW-0997">Cell inner membrane</keyword>
<comment type="subcellular location">
    <subcellularLocation>
        <location evidence="1 9">Cell inner membrane</location>
        <topology evidence="1 9">Single-pass membrane protein</topology>
    </subcellularLocation>
</comment>
<dbReference type="PANTHER" id="PTHR30386:SF17">
    <property type="entry name" value="ALKALINE PROTEASE SECRETION PROTEIN APRE"/>
    <property type="match status" value="1"/>
</dbReference>
<dbReference type="RefSeq" id="WP_173149201.1">
    <property type="nucleotide sequence ID" value="NZ_CP053985.1"/>
</dbReference>
<evidence type="ECO:0000313" key="14">
    <source>
        <dbReference type="Proteomes" id="UP000500970"/>
    </source>
</evidence>
<dbReference type="KEGG" id="apes:FOC84_31265"/>
<name>A0A7D4EB25_9BURK</name>
<dbReference type="PRINTS" id="PR01490">
    <property type="entry name" value="RTXTOXIND"/>
</dbReference>
<proteinExistence type="inferred from homology"/>
<dbReference type="Pfam" id="PF25994">
    <property type="entry name" value="HH_AprE"/>
    <property type="match status" value="1"/>
</dbReference>
<gene>
    <name evidence="13" type="ORF">FOC84_31265</name>
</gene>
<evidence type="ECO:0000256" key="4">
    <source>
        <dbReference type="ARBA" id="ARBA00022475"/>
    </source>
</evidence>